<dbReference type="Pfam" id="PF13407">
    <property type="entry name" value="Peripla_BP_4"/>
    <property type="match status" value="1"/>
</dbReference>
<dbReference type="SUPFAM" id="SSF47413">
    <property type="entry name" value="lambda repressor-like DNA-binding domains"/>
    <property type="match status" value="1"/>
</dbReference>
<dbReference type="Gene3D" id="1.10.260.40">
    <property type="entry name" value="lambda repressor-like DNA-binding domains"/>
    <property type="match status" value="1"/>
</dbReference>
<dbReference type="PATRIC" id="fig|1613.112.peg.834"/>
<dbReference type="SUPFAM" id="SSF53822">
    <property type="entry name" value="Periplasmic binding protein-like I"/>
    <property type="match status" value="1"/>
</dbReference>
<dbReference type="PANTHER" id="PTHR30146:SF154">
    <property type="entry name" value="TRANSCRIPTION REGULATOR, MEMBER OF GALR FAMILY"/>
    <property type="match status" value="1"/>
</dbReference>
<feature type="domain" description="HTH lacI-type" evidence="4">
    <location>
        <begin position="5"/>
        <end position="60"/>
    </location>
</feature>
<evidence type="ECO:0000256" key="1">
    <source>
        <dbReference type="ARBA" id="ARBA00023015"/>
    </source>
</evidence>
<keyword evidence="2" id="KW-0238">DNA-binding</keyword>
<keyword evidence="3" id="KW-0804">Transcription</keyword>
<dbReference type="PRINTS" id="PR00036">
    <property type="entry name" value="HTHLACI"/>
</dbReference>
<organism evidence="5 6">
    <name type="scientific">Limosilactobacillus fermentum</name>
    <name type="common">Lactobacillus fermentum</name>
    <dbReference type="NCBI Taxonomy" id="1613"/>
    <lineage>
        <taxon>Bacteria</taxon>
        <taxon>Bacillati</taxon>
        <taxon>Bacillota</taxon>
        <taxon>Bacilli</taxon>
        <taxon>Lactobacillales</taxon>
        <taxon>Lactobacillaceae</taxon>
        <taxon>Limosilactobacillus</taxon>
    </lineage>
</organism>
<protein>
    <submittedName>
        <fullName evidence="5">Transcriptional regulator</fullName>
    </submittedName>
</protein>
<name>A0A1D7ZWN2_LIMFE</name>
<dbReference type="InterPro" id="IPR025997">
    <property type="entry name" value="SBP_2_dom"/>
</dbReference>
<dbReference type="GO" id="GO:0003700">
    <property type="term" value="F:DNA-binding transcription factor activity"/>
    <property type="evidence" value="ECO:0007669"/>
    <property type="project" value="TreeGrafter"/>
</dbReference>
<dbReference type="EMBL" id="CP017151">
    <property type="protein sequence ID" value="AOR74260.1"/>
    <property type="molecule type" value="Genomic_DNA"/>
</dbReference>
<dbReference type="Proteomes" id="UP000094714">
    <property type="component" value="Chromosome"/>
</dbReference>
<evidence type="ECO:0000313" key="5">
    <source>
        <dbReference type="EMBL" id="AOR74260.1"/>
    </source>
</evidence>
<evidence type="ECO:0000256" key="3">
    <source>
        <dbReference type="ARBA" id="ARBA00023163"/>
    </source>
</evidence>
<dbReference type="InterPro" id="IPR010982">
    <property type="entry name" value="Lambda_DNA-bd_dom_sf"/>
</dbReference>
<sequence>MVEKLTINDIAKLAGVSTATVSNFLNHNYGKMSAKTRAHVAKIITEHNYHPNSVARDLAKNDNKTIGVSIADITNPFSATVPSGISAVFNQAGYRMILTNADNDQDTETSNILRLQAQNVAGIIIDPVNPDNPIYQTLSNNDIVMFDRQMETLTFDSVATNNTEAVEEMTKRMMIAGYDELYFVSWPLEKVSTRIKRYQGFLRTIRYPDGTHLIPVPYPGQSESLVTFQTQIKRIMEQRGNKKVGFFTMNASVFVQLLQTMQHNNYTSPTDYGVATYEEFDWMTVMRPGISCIRQDSRRIGTDAAKLLKKKLETKEGGVPTTHIIPTTLIIRDSF</sequence>
<dbReference type="AlphaFoldDB" id="A0A1D7ZWN2"/>
<dbReference type="CDD" id="cd01392">
    <property type="entry name" value="HTH_LacI"/>
    <property type="match status" value="1"/>
</dbReference>
<keyword evidence="1" id="KW-0805">Transcription regulation</keyword>
<dbReference type="PROSITE" id="PS00356">
    <property type="entry name" value="HTH_LACI_1"/>
    <property type="match status" value="1"/>
</dbReference>
<evidence type="ECO:0000256" key="2">
    <source>
        <dbReference type="ARBA" id="ARBA00023125"/>
    </source>
</evidence>
<dbReference type="PANTHER" id="PTHR30146">
    <property type="entry name" value="LACI-RELATED TRANSCRIPTIONAL REPRESSOR"/>
    <property type="match status" value="1"/>
</dbReference>
<proteinExistence type="predicted"/>
<accession>A0A1D7ZWN2</accession>
<reference evidence="5 6" key="1">
    <citation type="submission" date="2016-09" db="EMBL/GenBank/DDBJ databases">
        <title>Genome Sequence of the Lactobacillus fermentum strain NCC2970 (CNCM I-5068).</title>
        <authorList>
            <person name="Barretto C."/>
            <person name="Ngom-Bru C."/>
            <person name="Genevaz A."/>
            <person name="Fournier C."/>
            <person name="Moine D."/>
            <person name="Kassam M."/>
            <person name="Iltis A."/>
            <person name="Sagory-Zalkind P."/>
            <person name="Faucherand G."/>
            <person name="Descombes P."/>
            <person name="Duboux S."/>
        </authorList>
    </citation>
    <scope>NUCLEOTIDE SEQUENCE [LARGE SCALE GENOMIC DNA]</scope>
    <source>
        <strain evidence="5 6">NCC2970</strain>
    </source>
</reference>
<dbReference type="SMART" id="SM00354">
    <property type="entry name" value="HTH_LACI"/>
    <property type="match status" value="1"/>
</dbReference>
<dbReference type="GO" id="GO:0000976">
    <property type="term" value="F:transcription cis-regulatory region binding"/>
    <property type="evidence" value="ECO:0007669"/>
    <property type="project" value="TreeGrafter"/>
</dbReference>
<gene>
    <name evidence="5" type="ORF">LACFE_CDS0796</name>
</gene>
<dbReference type="PROSITE" id="PS50932">
    <property type="entry name" value="HTH_LACI_2"/>
    <property type="match status" value="1"/>
</dbReference>
<dbReference type="Pfam" id="PF00356">
    <property type="entry name" value="LacI"/>
    <property type="match status" value="1"/>
</dbReference>
<evidence type="ECO:0000259" key="4">
    <source>
        <dbReference type="PROSITE" id="PS50932"/>
    </source>
</evidence>
<dbReference type="InterPro" id="IPR028082">
    <property type="entry name" value="Peripla_BP_I"/>
</dbReference>
<dbReference type="InterPro" id="IPR000843">
    <property type="entry name" value="HTH_LacI"/>
</dbReference>
<evidence type="ECO:0000313" key="6">
    <source>
        <dbReference type="Proteomes" id="UP000094714"/>
    </source>
</evidence>
<dbReference type="Gene3D" id="3.40.50.2300">
    <property type="match status" value="2"/>
</dbReference>